<gene>
    <name evidence="2" type="ORF">g.1027</name>
</gene>
<name>A0A1B6C0D2_9HEMI</name>
<feature type="compositionally biased region" description="Low complexity" evidence="1">
    <location>
        <begin position="161"/>
        <end position="172"/>
    </location>
</feature>
<proteinExistence type="predicted"/>
<protein>
    <submittedName>
        <fullName evidence="2">Uncharacterized protein</fullName>
    </submittedName>
</protein>
<dbReference type="EMBL" id="GEDC01030340">
    <property type="protein sequence ID" value="JAS06958.1"/>
    <property type="molecule type" value="Transcribed_RNA"/>
</dbReference>
<dbReference type="PANTHER" id="PTHR34438">
    <property type="entry name" value="SI:DKEY-97L20.6"/>
    <property type="match status" value="1"/>
</dbReference>
<reference evidence="2" key="1">
    <citation type="submission" date="2015-12" db="EMBL/GenBank/DDBJ databases">
        <title>De novo transcriptome assembly of four potential Pierce s Disease insect vectors from Arizona vineyards.</title>
        <authorList>
            <person name="Tassone E.E."/>
        </authorList>
    </citation>
    <scope>NUCLEOTIDE SEQUENCE</scope>
</reference>
<dbReference type="Pfam" id="PF15479">
    <property type="entry name" value="DUF4639"/>
    <property type="match status" value="1"/>
</dbReference>
<organism evidence="2">
    <name type="scientific">Clastoptera arizonana</name>
    <name type="common">Arizona spittle bug</name>
    <dbReference type="NCBI Taxonomy" id="38151"/>
    <lineage>
        <taxon>Eukaryota</taxon>
        <taxon>Metazoa</taxon>
        <taxon>Ecdysozoa</taxon>
        <taxon>Arthropoda</taxon>
        <taxon>Hexapoda</taxon>
        <taxon>Insecta</taxon>
        <taxon>Pterygota</taxon>
        <taxon>Neoptera</taxon>
        <taxon>Paraneoptera</taxon>
        <taxon>Hemiptera</taxon>
        <taxon>Auchenorrhyncha</taxon>
        <taxon>Cercopoidea</taxon>
        <taxon>Clastopteridae</taxon>
        <taxon>Clastoptera</taxon>
    </lineage>
</organism>
<feature type="region of interest" description="Disordered" evidence="1">
    <location>
        <begin position="152"/>
        <end position="187"/>
    </location>
</feature>
<evidence type="ECO:0000313" key="2">
    <source>
        <dbReference type="EMBL" id="JAS06958.1"/>
    </source>
</evidence>
<evidence type="ECO:0000256" key="1">
    <source>
        <dbReference type="SAM" id="MobiDB-lite"/>
    </source>
</evidence>
<dbReference type="InterPro" id="IPR028042">
    <property type="entry name" value="DUF4639"/>
</dbReference>
<accession>A0A1B6C0D2</accession>
<dbReference type="PANTHER" id="PTHR34438:SF1">
    <property type="entry name" value="CHROMOSOME 2 OPEN READING FRAME 81"/>
    <property type="match status" value="1"/>
</dbReference>
<sequence>MLEVKHKIRNSRKSTISSVNNGKNVSLENDVIDLTEISPKKWKKIEEEEETHMIILEIQNDVLNKVFDIVYENYLEKKVNKFIVECSYKAWAHLISMYFIRKDPGEPKGLNVDTWKGDEEPSTSESYAWASNVIPVVNKPCDKHNPLYSFSHYEDTDSTTERSSSSISTELTQESKEKSQPSTINTSMKPIKKQLKSVRNLGTLKLKPQIPQIPLLISNEPRKETLPPPVPLHLKHFPSSRIEVKFAIQPLNKAAAFKAEDSTATNITLTKFVPSCCP</sequence>
<dbReference type="AlphaFoldDB" id="A0A1B6C0D2"/>